<feature type="transmembrane region" description="Helical" evidence="2">
    <location>
        <begin position="360"/>
        <end position="381"/>
    </location>
</feature>
<feature type="transmembrane region" description="Helical" evidence="2">
    <location>
        <begin position="195"/>
        <end position="215"/>
    </location>
</feature>
<feature type="transmembrane region" description="Helical" evidence="2">
    <location>
        <begin position="453"/>
        <end position="484"/>
    </location>
</feature>
<dbReference type="PANTHER" id="PTHR45757">
    <property type="entry name" value="PROTEIN CBG23364-RELATED"/>
    <property type="match status" value="1"/>
</dbReference>
<proteinExistence type="predicted"/>
<dbReference type="Pfam" id="PF07690">
    <property type="entry name" value="MFS_1"/>
    <property type="match status" value="1"/>
</dbReference>
<evidence type="ECO:0000313" key="6">
    <source>
        <dbReference type="WBParaSite" id="EVEC_0000866801-mRNA-1"/>
    </source>
</evidence>
<feature type="transmembrane region" description="Helical" evidence="2">
    <location>
        <begin position="331"/>
        <end position="348"/>
    </location>
</feature>
<feature type="transmembrane region" description="Helical" evidence="2">
    <location>
        <begin position="387"/>
        <end position="408"/>
    </location>
</feature>
<feature type="transmembrane region" description="Helical" evidence="2">
    <location>
        <begin position="135"/>
        <end position="155"/>
    </location>
</feature>
<dbReference type="SUPFAM" id="SSF103473">
    <property type="entry name" value="MFS general substrate transporter"/>
    <property type="match status" value="1"/>
</dbReference>
<keyword evidence="2" id="KW-0812">Transmembrane</keyword>
<dbReference type="OrthoDB" id="2985014at2759"/>
<reference evidence="4 5" key="2">
    <citation type="submission" date="2018-10" db="EMBL/GenBank/DDBJ databases">
        <authorList>
            <consortium name="Pathogen Informatics"/>
        </authorList>
    </citation>
    <scope>NUCLEOTIDE SEQUENCE [LARGE SCALE GENOMIC DNA]</scope>
</reference>
<dbReference type="InterPro" id="IPR036259">
    <property type="entry name" value="MFS_trans_sf"/>
</dbReference>
<dbReference type="Gene3D" id="1.20.1250.20">
    <property type="entry name" value="MFS general substrate transporter like domains"/>
    <property type="match status" value="2"/>
</dbReference>
<evidence type="ECO:0000313" key="4">
    <source>
        <dbReference type="EMBL" id="VDD93401.1"/>
    </source>
</evidence>
<evidence type="ECO:0000313" key="5">
    <source>
        <dbReference type="Proteomes" id="UP000274131"/>
    </source>
</evidence>
<feature type="transmembrane region" description="Helical" evidence="2">
    <location>
        <begin position="161"/>
        <end position="183"/>
    </location>
</feature>
<feature type="domain" description="Major facilitator superfamily (MFS) profile" evidence="3">
    <location>
        <begin position="37"/>
        <end position="479"/>
    </location>
</feature>
<organism evidence="6">
    <name type="scientific">Enterobius vermicularis</name>
    <name type="common">Human pinworm</name>
    <dbReference type="NCBI Taxonomy" id="51028"/>
    <lineage>
        <taxon>Eukaryota</taxon>
        <taxon>Metazoa</taxon>
        <taxon>Ecdysozoa</taxon>
        <taxon>Nematoda</taxon>
        <taxon>Chromadorea</taxon>
        <taxon>Rhabditida</taxon>
        <taxon>Spirurina</taxon>
        <taxon>Oxyuridomorpha</taxon>
        <taxon>Oxyuroidea</taxon>
        <taxon>Oxyuridae</taxon>
        <taxon>Enterobius</taxon>
    </lineage>
</organism>
<dbReference type="PROSITE" id="PS50850">
    <property type="entry name" value="MFS"/>
    <property type="match status" value="1"/>
</dbReference>
<feature type="transmembrane region" description="Helical" evidence="2">
    <location>
        <begin position="30"/>
        <end position="52"/>
    </location>
</feature>
<name>A0A0N4VDI2_ENTVE</name>
<accession>A0A0N4VDI2</accession>
<dbReference type="STRING" id="51028.A0A0N4VDI2"/>
<keyword evidence="5" id="KW-1185">Reference proteome</keyword>
<dbReference type="WBParaSite" id="EVEC_0000866801-mRNA-1">
    <property type="protein sequence ID" value="EVEC_0000866801-mRNA-1"/>
    <property type="gene ID" value="EVEC_0000866801"/>
</dbReference>
<evidence type="ECO:0000256" key="2">
    <source>
        <dbReference type="SAM" id="Phobius"/>
    </source>
</evidence>
<dbReference type="InterPro" id="IPR020846">
    <property type="entry name" value="MFS_dom"/>
</dbReference>
<feature type="transmembrane region" description="Helical" evidence="2">
    <location>
        <begin position="227"/>
        <end position="245"/>
    </location>
</feature>
<dbReference type="EMBL" id="UXUI01009285">
    <property type="protein sequence ID" value="VDD93401.1"/>
    <property type="molecule type" value="Genomic_DNA"/>
</dbReference>
<keyword evidence="2" id="KW-1133">Transmembrane helix</keyword>
<feature type="transmembrane region" description="Helical" evidence="2">
    <location>
        <begin position="420"/>
        <end position="441"/>
    </location>
</feature>
<dbReference type="GO" id="GO:0022857">
    <property type="term" value="F:transmembrane transporter activity"/>
    <property type="evidence" value="ECO:0007669"/>
    <property type="project" value="InterPro"/>
</dbReference>
<keyword evidence="2" id="KW-0472">Membrane</keyword>
<dbReference type="Proteomes" id="UP000274131">
    <property type="component" value="Unassembled WGS sequence"/>
</dbReference>
<evidence type="ECO:0000256" key="1">
    <source>
        <dbReference type="ARBA" id="ARBA00004141"/>
    </source>
</evidence>
<comment type="subcellular location">
    <subcellularLocation>
        <location evidence="1">Membrane</location>
        <topology evidence="1">Multi-pass membrane protein</topology>
    </subcellularLocation>
</comment>
<evidence type="ECO:0000259" key="3">
    <source>
        <dbReference type="PROSITE" id="PS50850"/>
    </source>
</evidence>
<feature type="transmembrane region" description="Helical" evidence="2">
    <location>
        <begin position="288"/>
        <end position="311"/>
    </location>
</feature>
<dbReference type="InterPro" id="IPR011701">
    <property type="entry name" value="MFS"/>
</dbReference>
<dbReference type="GO" id="GO:0016020">
    <property type="term" value="C:membrane"/>
    <property type="evidence" value="ECO:0007669"/>
    <property type="project" value="UniProtKB-SubCell"/>
</dbReference>
<protein>
    <submittedName>
        <fullName evidence="6">MFS domain-containing protein</fullName>
    </submittedName>
</protein>
<feature type="transmembrane region" description="Helical" evidence="2">
    <location>
        <begin position="109"/>
        <end position="128"/>
    </location>
</feature>
<gene>
    <name evidence="4" type="ORF">EVEC_LOCUS8152</name>
</gene>
<dbReference type="PANTHER" id="PTHR45757:SF23">
    <property type="entry name" value="MAJOR FACILITATOR SUPERFAMILY (MFS) PROFILE DOMAIN-CONTAINING PROTEIN"/>
    <property type="match status" value="1"/>
</dbReference>
<reference evidence="6" key="1">
    <citation type="submission" date="2017-02" db="UniProtKB">
        <authorList>
            <consortium name="WormBaseParasite"/>
        </authorList>
    </citation>
    <scope>IDENTIFICATION</scope>
</reference>
<dbReference type="AlphaFoldDB" id="A0A0N4VDI2"/>
<sequence>METKKGGKQTNDTTLNLKTSTNIFKDRTRFIMMVLLLLCLSSVWCNILSFNIGVLCMYPHRSGNGSLTELEIQLAQQSDAKPHKPDDPHVIGFFQKRIIWYTPSDKSKLIAAVAFGALVANMPIVWLTSRYQIRTTFGILGLLSGIATLMIPTAARLGINYFLAIRAIQGVAFAANFCVIGSFTTKWTYFKQNGMFVSALVAHFQLAPAITMPVGGYLCSAYGWPSVYYAHGLVSVLLFMTKIIVYRNSPNKHPFVSDVELNKIRVGKEIVTKNEQRQIPYKRILKTWSVWAVWIAAFGNFACANLMFLYAPTFLHAVLGFHVEHTGVTSAIPPLLQFATKLGCGVASDKIRNVKESVKVKVFNSIAFFGSAASLVILGLTVSSYNFISICCLVVSIGFLGLTTGGFFKSGPIIARHYAPFVTGNIAYGITITMLLIPFMVSSLAPDNTGPQWRMVFFVTAGILIATNIFFVVFGSASVCSWAMSNSAQNSQMNVTKFVFNKAKVGPAGTIQADTNVRQKAIDKF</sequence>